<keyword evidence="2" id="KW-1003">Cell membrane</keyword>
<dbReference type="EMBL" id="QRVL01000001">
    <property type="protein sequence ID" value="RGS42070.1"/>
    <property type="molecule type" value="Genomic_DNA"/>
</dbReference>
<feature type="transmembrane region" description="Helical" evidence="6">
    <location>
        <begin position="246"/>
        <end position="269"/>
    </location>
</feature>
<dbReference type="NCBIfam" id="TIGR00765">
    <property type="entry name" value="yihY_not_rbn"/>
    <property type="match status" value="1"/>
</dbReference>
<evidence type="ECO:0000313" key="8">
    <source>
        <dbReference type="Proteomes" id="UP000266172"/>
    </source>
</evidence>
<evidence type="ECO:0000313" key="7">
    <source>
        <dbReference type="EMBL" id="RGS42070.1"/>
    </source>
</evidence>
<dbReference type="Proteomes" id="UP000266172">
    <property type="component" value="Unassembled WGS sequence"/>
</dbReference>
<feature type="transmembrane region" description="Helical" evidence="6">
    <location>
        <begin position="170"/>
        <end position="193"/>
    </location>
</feature>
<feature type="transmembrane region" description="Helical" evidence="6">
    <location>
        <begin position="21"/>
        <end position="47"/>
    </location>
</feature>
<dbReference type="Pfam" id="PF03631">
    <property type="entry name" value="Virul_fac_BrkB"/>
    <property type="match status" value="1"/>
</dbReference>
<evidence type="ECO:0000256" key="2">
    <source>
        <dbReference type="ARBA" id="ARBA00022475"/>
    </source>
</evidence>
<proteinExistence type="predicted"/>
<dbReference type="GO" id="GO:0005886">
    <property type="term" value="C:plasma membrane"/>
    <property type="evidence" value="ECO:0007669"/>
    <property type="project" value="UniProtKB-SubCell"/>
</dbReference>
<comment type="caution">
    <text evidence="7">The sequence shown here is derived from an EMBL/GenBank/DDBJ whole genome shotgun (WGS) entry which is preliminary data.</text>
</comment>
<comment type="subcellular location">
    <subcellularLocation>
        <location evidence="1">Cell membrane</location>
        <topology evidence="1">Multi-pass membrane protein</topology>
    </subcellularLocation>
</comment>
<evidence type="ECO:0000256" key="4">
    <source>
        <dbReference type="ARBA" id="ARBA00022989"/>
    </source>
</evidence>
<dbReference type="GeneID" id="93723394"/>
<reference evidence="7 8" key="1">
    <citation type="submission" date="2018-08" db="EMBL/GenBank/DDBJ databases">
        <title>A genome reference for cultivated species of the human gut microbiota.</title>
        <authorList>
            <person name="Zou Y."/>
            <person name="Xue W."/>
            <person name="Luo G."/>
        </authorList>
    </citation>
    <scope>NUCLEOTIDE SEQUENCE [LARGE SCALE GENOMIC DNA]</scope>
    <source>
        <strain evidence="7 8">AF22-12AC</strain>
    </source>
</reference>
<keyword evidence="5 6" id="KW-0472">Membrane</keyword>
<dbReference type="PANTHER" id="PTHR30213:SF0">
    <property type="entry name" value="UPF0761 MEMBRANE PROTEIN YIHY"/>
    <property type="match status" value="1"/>
</dbReference>
<feature type="transmembrane region" description="Helical" evidence="6">
    <location>
        <begin position="205"/>
        <end position="226"/>
    </location>
</feature>
<evidence type="ECO:0000256" key="6">
    <source>
        <dbReference type="SAM" id="Phobius"/>
    </source>
</evidence>
<evidence type="ECO:0000256" key="5">
    <source>
        <dbReference type="ARBA" id="ARBA00023136"/>
    </source>
</evidence>
<dbReference type="AlphaFoldDB" id="A0A173XNH5"/>
<protein>
    <submittedName>
        <fullName evidence="7">YihY/virulence factor BrkB family protein</fullName>
    </submittedName>
</protein>
<dbReference type="RefSeq" id="WP_014079744.1">
    <property type="nucleotide sequence ID" value="NZ_CAKMUY010000017.1"/>
</dbReference>
<gene>
    <name evidence="7" type="ORF">DWX93_01670</name>
</gene>
<evidence type="ECO:0000256" key="1">
    <source>
        <dbReference type="ARBA" id="ARBA00004651"/>
    </source>
</evidence>
<dbReference type="PANTHER" id="PTHR30213">
    <property type="entry name" value="INNER MEMBRANE PROTEIN YHJD"/>
    <property type="match status" value="1"/>
</dbReference>
<organism evidence="7 8">
    <name type="scientific">Roseburia hominis</name>
    <dbReference type="NCBI Taxonomy" id="301301"/>
    <lineage>
        <taxon>Bacteria</taxon>
        <taxon>Bacillati</taxon>
        <taxon>Bacillota</taxon>
        <taxon>Clostridia</taxon>
        <taxon>Lachnospirales</taxon>
        <taxon>Lachnospiraceae</taxon>
        <taxon>Roseburia</taxon>
    </lineage>
</organism>
<dbReference type="PIRSF" id="PIRSF035875">
    <property type="entry name" value="RNase_BN"/>
    <property type="match status" value="1"/>
</dbReference>
<evidence type="ECO:0000256" key="3">
    <source>
        <dbReference type="ARBA" id="ARBA00022692"/>
    </source>
</evidence>
<dbReference type="OMA" id="AVIEHMS"/>
<accession>A0A173XNH5</accession>
<keyword evidence="3 6" id="KW-0812">Transmembrane</keyword>
<keyword evidence="4 6" id="KW-1133">Transmembrane helix</keyword>
<feature type="transmembrane region" description="Helical" evidence="6">
    <location>
        <begin position="80"/>
        <end position="100"/>
    </location>
</feature>
<feature type="transmembrane region" description="Helical" evidence="6">
    <location>
        <begin position="127"/>
        <end position="150"/>
    </location>
</feature>
<name>A0A173XNH5_9FIRM</name>
<dbReference type="InterPro" id="IPR017039">
    <property type="entry name" value="Virul_fac_BrkB"/>
</dbReference>
<sequence>MIWKLIGNVKSFLDKCKRDKINAYSAQSAFFIILSIIPFLMVFSSLLQYTSVTESMLLEIIRHLMPEYVSPFLISLVDEVYSRSMGIISITAIIAIWSAAKGVQYMTDGLNSVNDLEETRNWFVLRFWAVVYTVVFLVAIVFTLLVLVFGNQLKVLATQYVPILEHASRVLAHFRGLVMLALLIAFFDVIFTALPNRKLSFRGQLPGAVICGVAWYVFSFGLSVYVDYFNGFSMYGSLTTIALIMLWLYFCMYIMMMSAEVNVVFNAYFRKWWKRFKTSRNKKA</sequence>